<dbReference type="Proteomes" id="UP001152484">
    <property type="component" value="Unassembled WGS sequence"/>
</dbReference>
<proteinExistence type="predicted"/>
<accession>A0A9P0YPF7</accession>
<name>A0A9P0YPF7_CUSEU</name>
<reference evidence="1" key="1">
    <citation type="submission" date="2022-07" db="EMBL/GenBank/DDBJ databases">
        <authorList>
            <person name="Macas J."/>
            <person name="Novak P."/>
            <person name="Neumann P."/>
        </authorList>
    </citation>
    <scope>NUCLEOTIDE SEQUENCE</scope>
</reference>
<gene>
    <name evidence="1" type="ORF">CEURO_LOCUS3704</name>
</gene>
<dbReference type="EMBL" id="CAMAPE010000006">
    <property type="protein sequence ID" value="CAH9070605.1"/>
    <property type="molecule type" value="Genomic_DNA"/>
</dbReference>
<keyword evidence="2" id="KW-1185">Reference proteome</keyword>
<comment type="caution">
    <text evidence="1">The sequence shown here is derived from an EMBL/GenBank/DDBJ whole genome shotgun (WGS) entry which is preliminary data.</text>
</comment>
<evidence type="ECO:0000313" key="2">
    <source>
        <dbReference type="Proteomes" id="UP001152484"/>
    </source>
</evidence>
<dbReference type="AlphaFoldDB" id="A0A9P0YPF7"/>
<protein>
    <submittedName>
        <fullName evidence="1">Uncharacterized protein</fullName>
    </submittedName>
</protein>
<organism evidence="1 2">
    <name type="scientific">Cuscuta europaea</name>
    <name type="common">European dodder</name>
    <dbReference type="NCBI Taxonomy" id="41803"/>
    <lineage>
        <taxon>Eukaryota</taxon>
        <taxon>Viridiplantae</taxon>
        <taxon>Streptophyta</taxon>
        <taxon>Embryophyta</taxon>
        <taxon>Tracheophyta</taxon>
        <taxon>Spermatophyta</taxon>
        <taxon>Magnoliopsida</taxon>
        <taxon>eudicotyledons</taxon>
        <taxon>Gunneridae</taxon>
        <taxon>Pentapetalae</taxon>
        <taxon>asterids</taxon>
        <taxon>lamiids</taxon>
        <taxon>Solanales</taxon>
        <taxon>Convolvulaceae</taxon>
        <taxon>Cuscuteae</taxon>
        <taxon>Cuscuta</taxon>
        <taxon>Cuscuta subgen. Cuscuta</taxon>
    </lineage>
</organism>
<sequence>MAPNLNSLCIHFKMMNDLKCKAEKVSKRMLIHLQI</sequence>
<evidence type="ECO:0000313" key="1">
    <source>
        <dbReference type="EMBL" id="CAH9070605.1"/>
    </source>
</evidence>